<evidence type="ECO:0000256" key="4">
    <source>
        <dbReference type="ARBA" id="ARBA00022622"/>
    </source>
</evidence>
<comment type="caution">
    <text evidence="12">The sequence shown here is derived from an EMBL/GenBank/DDBJ whole genome shotgun (WGS) entry which is preliminary data.</text>
</comment>
<keyword evidence="8" id="KW-0449">Lipoprotein</keyword>
<keyword evidence="3" id="KW-1003">Cell membrane</keyword>
<keyword evidence="13" id="KW-1185">Reference proteome</keyword>
<dbReference type="GO" id="GO:0098552">
    <property type="term" value="C:side of membrane"/>
    <property type="evidence" value="ECO:0007669"/>
    <property type="project" value="UniProtKB-KW"/>
</dbReference>
<feature type="chain" id="PRO_5042174635" description="Bifunctional inhibitor/plant lipid transfer protein/seed storage helical domain-containing protein" evidence="10">
    <location>
        <begin position="24"/>
        <end position="204"/>
    </location>
</feature>
<dbReference type="EMBL" id="BSYO01000010">
    <property type="protein sequence ID" value="GMH10275.1"/>
    <property type="molecule type" value="Genomic_DNA"/>
</dbReference>
<proteinExistence type="inferred from homology"/>
<comment type="subcellular location">
    <subcellularLocation>
        <location evidence="1">Cell membrane</location>
        <topology evidence="1">Lipid-anchor</topology>
        <topology evidence="1">GPI-anchor</topology>
    </subcellularLocation>
</comment>
<evidence type="ECO:0000256" key="10">
    <source>
        <dbReference type="SAM" id="SignalP"/>
    </source>
</evidence>
<dbReference type="Gene3D" id="1.10.110.10">
    <property type="entry name" value="Plant lipid-transfer and hydrophobic proteins"/>
    <property type="match status" value="1"/>
</dbReference>
<dbReference type="AlphaFoldDB" id="A0AAD3XN20"/>
<feature type="domain" description="Bifunctional inhibitor/plant lipid transfer protein/seed storage helical" evidence="11">
    <location>
        <begin position="37"/>
        <end position="115"/>
    </location>
</feature>
<name>A0AAD3XN20_NEPGR</name>
<reference evidence="12" key="1">
    <citation type="submission" date="2023-05" db="EMBL/GenBank/DDBJ databases">
        <title>Nepenthes gracilis genome sequencing.</title>
        <authorList>
            <person name="Fukushima K."/>
        </authorList>
    </citation>
    <scope>NUCLEOTIDE SEQUENCE</scope>
    <source>
        <strain evidence="12">SING2019-196</strain>
    </source>
</reference>
<evidence type="ECO:0000256" key="2">
    <source>
        <dbReference type="ARBA" id="ARBA00009748"/>
    </source>
</evidence>
<feature type="region of interest" description="Disordered" evidence="9">
    <location>
        <begin position="140"/>
        <end position="166"/>
    </location>
</feature>
<keyword evidence="4" id="KW-0336">GPI-anchor</keyword>
<evidence type="ECO:0000256" key="5">
    <source>
        <dbReference type="ARBA" id="ARBA00022729"/>
    </source>
</evidence>
<dbReference type="SMART" id="SM00499">
    <property type="entry name" value="AAI"/>
    <property type="match status" value="1"/>
</dbReference>
<dbReference type="CDD" id="cd00010">
    <property type="entry name" value="AAI_LTSS"/>
    <property type="match status" value="1"/>
</dbReference>
<evidence type="ECO:0000256" key="6">
    <source>
        <dbReference type="ARBA" id="ARBA00023157"/>
    </source>
</evidence>
<evidence type="ECO:0000313" key="12">
    <source>
        <dbReference type="EMBL" id="GMH10275.1"/>
    </source>
</evidence>
<feature type="compositionally biased region" description="Low complexity" evidence="9">
    <location>
        <begin position="140"/>
        <end position="163"/>
    </location>
</feature>
<gene>
    <name evidence="12" type="ORF">Nepgr_012116</name>
</gene>
<keyword evidence="6" id="KW-1015">Disulfide bond</keyword>
<dbReference type="PANTHER" id="PTHR33044">
    <property type="entry name" value="BIFUNCTIONAL INHIBITOR/LIPID-TRANSFER PROTEIN/SEED STORAGE 2S ALBUMIN SUPERFAMILY PROTEIN-RELATED"/>
    <property type="match status" value="1"/>
</dbReference>
<sequence>MGSNSSCILAVSTLMMIMAAGFGSSGSSDLDKAKQECAPQLVGLSPCLDYVSGEGIAAPSKDCCTAVKLVLKSSRKCLCLLIKYSDDPNLGLKINQSAALGLPNACHAASNISECPALLHLDPNSADAKMFNDYAKKAAGTTSSPASAATSSNSTSSRGGSSSVEVKNDGGKGLRCLGAVQMVYATVVVALVGCYVSNGFCTSL</sequence>
<evidence type="ECO:0000256" key="7">
    <source>
        <dbReference type="ARBA" id="ARBA00023180"/>
    </source>
</evidence>
<evidence type="ECO:0000256" key="3">
    <source>
        <dbReference type="ARBA" id="ARBA00022475"/>
    </source>
</evidence>
<dbReference type="InterPro" id="IPR043325">
    <property type="entry name" value="LTSS"/>
</dbReference>
<dbReference type="InterPro" id="IPR036312">
    <property type="entry name" value="Bifun_inhib/LTP/seed_sf"/>
</dbReference>
<evidence type="ECO:0000259" key="11">
    <source>
        <dbReference type="SMART" id="SM00499"/>
    </source>
</evidence>
<feature type="signal peptide" evidence="10">
    <location>
        <begin position="1"/>
        <end position="23"/>
    </location>
</feature>
<evidence type="ECO:0000256" key="9">
    <source>
        <dbReference type="SAM" id="MobiDB-lite"/>
    </source>
</evidence>
<accession>A0AAD3XN20</accession>
<evidence type="ECO:0000256" key="1">
    <source>
        <dbReference type="ARBA" id="ARBA00004609"/>
    </source>
</evidence>
<evidence type="ECO:0000313" key="13">
    <source>
        <dbReference type="Proteomes" id="UP001279734"/>
    </source>
</evidence>
<keyword evidence="5 10" id="KW-0732">Signal</keyword>
<keyword evidence="4" id="KW-0472">Membrane</keyword>
<dbReference type="SUPFAM" id="SSF47699">
    <property type="entry name" value="Bifunctional inhibitor/lipid-transfer protein/seed storage 2S albumin"/>
    <property type="match status" value="1"/>
</dbReference>
<dbReference type="Pfam" id="PF14368">
    <property type="entry name" value="LTP_2"/>
    <property type="match status" value="1"/>
</dbReference>
<organism evidence="12 13">
    <name type="scientific">Nepenthes gracilis</name>
    <name type="common">Slender pitcher plant</name>
    <dbReference type="NCBI Taxonomy" id="150966"/>
    <lineage>
        <taxon>Eukaryota</taxon>
        <taxon>Viridiplantae</taxon>
        <taxon>Streptophyta</taxon>
        <taxon>Embryophyta</taxon>
        <taxon>Tracheophyta</taxon>
        <taxon>Spermatophyta</taxon>
        <taxon>Magnoliopsida</taxon>
        <taxon>eudicotyledons</taxon>
        <taxon>Gunneridae</taxon>
        <taxon>Pentapetalae</taxon>
        <taxon>Caryophyllales</taxon>
        <taxon>Nepenthaceae</taxon>
        <taxon>Nepenthes</taxon>
    </lineage>
</organism>
<keyword evidence="7" id="KW-0325">Glycoprotein</keyword>
<evidence type="ECO:0000256" key="8">
    <source>
        <dbReference type="ARBA" id="ARBA00023288"/>
    </source>
</evidence>
<protein>
    <recommendedName>
        <fullName evidence="11">Bifunctional inhibitor/plant lipid transfer protein/seed storage helical domain-containing protein</fullName>
    </recommendedName>
</protein>
<comment type="similarity">
    <text evidence="2">Belongs to the plant LTP family.</text>
</comment>
<dbReference type="Proteomes" id="UP001279734">
    <property type="component" value="Unassembled WGS sequence"/>
</dbReference>
<dbReference type="InterPro" id="IPR016140">
    <property type="entry name" value="Bifunc_inhib/LTP/seed_store"/>
</dbReference>
<dbReference type="GO" id="GO:0005886">
    <property type="term" value="C:plasma membrane"/>
    <property type="evidence" value="ECO:0007669"/>
    <property type="project" value="UniProtKB-SubCell"/>
</dbReference>